<feature type="compositionally biased region" description="Basic residues" evidence="1">
    <location>
        <begin position="260"/>
        <end position="273"/>
    </location>
</feature>
<evidence type="ECO:0000313" key="2">
    <source>
        <dbReference type="EMBL" id="EFQ23769.1"/>
    </source>
</evidence>
<dbReference type="RefSeq" id="WP_006300973.1">
    <property type="nucleotide sequence ID" value="NZ_CM001022.1"/>
</dbReference>
<protein>
    <submittedName>
        <fullName evidence="2">Uncharacterized protein</fullName>
    </submittedName>
</protein>
<dbReference type="Proteomes" id="UP000005096">
    <property type="component" value="Chromosome"/>
</dbReference>
<accession>E3CZ98</accession>
<dbReference type="PaxDb" id="584708-Apau_1348"/>
<evidence type="ECO:0000313" key="3">
    <source>
        <dbReference type="Proteomes" id="UP000005096"/>
    </source>
</evidence>
<organism evidence="2 3">
    <name type="scientific">Aminomonas paucivorans DSM 12260</name>
    <dbReference type="NCBI Taxonomy" id="584708"/>
    <lineage>
        <taxon>Bacteria</taxon>
        <taxon>Thermotogati</taxon>
        <taxon>Synergistota</taxon>
        <taxon>Synergistia</taxon>
        <taxon>Synergistales</taxon>
        <taxon>Synergistaceae</taxon>
        <taxon>Aminomonas</taxon>
    </lineage>
</organism>
<keyword evidence="3" id="KW-1185">Reference proteome</keyword>
<feature type="region of interest" description="Disordered" evidence="1">
    <location>
        <begin position="246"/>
        <end position="273"/>
    </location>
</feature>
<dbReference type="STRING" id="584708.Apau_1348"/>
<reference evidence="2 3" key="1">
    <citation type="journal article" date="2010" name="Stand. Genomic Sci.">
        <title>Non-contiguous finished genome sequence of Aminomonas paucivorans type strain (GLU-3).</title>
        <authorList>
            <person name="Pitluck S."/>
            <person name="Yasawong M."/>
            <person name="Held B."/>
            <person name="Lapidus A."/>
            <person name="Nolan M."/>
            <person name="Copeland A."/>
            <person name="Lucas S."/>
            <person name="Del Rio T.G."/>
            <person name="Tice H."/>
            <person name="Cheng J.F."/>
            <person name="Chertkov O."/>
            <person name="Goodwin L."/>
            <person name="Tapia R."/>
            <person name="Han C."/>
            <person name="Liolios K."/>
            <person name="Ivanova N."/>
            <person name="Mavromatis K."/>
            <person name="Ovchinnikova G."/>
            <person name="Pati A."/>
            <person name="Chen A."/>
            <person name="Palaniappan K."/>
            <person name="Land M."/>
            <person name="Hauser L."/>
            <person name="Chang Y.J."/>
            <person name="Jeffries C.D."/>
            <person name="Pukall R."/>
            <person name="Spring S."/>
            <person name="Rohde M."/>
            <person name="Sikorski J."/>
            <person name="Goker M."/>
            <person name="Woyke T."/>
            <person name="Bristow J."/>
            <person name="Eisen J.A."/>
            <person name="Markowitz V."/>
            <person name="Hugenholtz P."/>
            <person name="Kyrpides N.C."/>
            <person name="Klenk H.P."/>
        </authorList>
    </citation>
    <scope>NUCLEOTIDE SEQUENCE [LARGE SCALE GENOMIC DNA]</scope>
    <source>
        <strain evidence="2 3">DSM 12260</strain>
    </source>
</reference>
<gene>
    <name evidence="2" type="ORF">Apau_1348</name>
</gene>
<proteinExistence type="predicted"/>
<dbReference type="HOGENOM" id="CLU_1119726_0_0_0"/>
<name>E3CZ98_9BACT</name>
<sequence length="273" mass="30488">MLEVDGSPLLEARLQEVLRHLFRSGADCLVHRNAQGILTLHKDELISSMERDGALRLCDLLARLEDRRGELLPDMGSPERLLLLEGETLSLLMAEELRQPHRTASDLPEWWSVPLPLIRLRKDRAERNETAEAHFPDGESLAREVRGALSSQDLLCHLPARGGEERTLALHPLTEDVVLLEDITADCTAAEELAWWAAVGHSLVERLRQNGIRTGRFSPEDDLPQDGEVISCLWEGDLLGYLHIPCPEPEKPEEAAPGGTKRKTARRRPAAGQ</sequence>
<dbReference type="AlphaFoldDB" id="E3CZ98"/>
<evidence type="ECO:0000256" key="1">
    <source>
        <dbReference type="SAM" id="MobiDB-lite"/>
    </source>
</evidence>
<dbReference type="eggNOG" id="ENOG50330FX">
    <property type="taxonomic scope" value="Bacteria"/>
</dbReference>
<dbReference type="OrthoDB" id="5079at2"/>
<dbReference type="EMBL" id="CM001022">
    <property type="protein sequence ID" value="EFQ23769.1"/>
    <property type="molecule type" value="Genomic_DNA"/>
</dbReference>